<evidence type="ECO:0000256" key="14">
    <source>
        <dbReference type="ARBA" id="ARBA00023167"/>
    </source>
</evidence>
<keyword evidence="13" id="KW-0862">Zinc</keyword>
<dbReference type="EC" id="2.1.1.13" evidence="5"/>
<keyword evidence="8" id="KW-0846">Cobalamin</keyword>
<dbReference type="GO" id="GO:0046653">
    <property type="term" value="P:tetrahydrofolate metabolic process"/>
    <property type="evidence" value="ECO:0007669"/>
    <property type="project" value="TreeGrafter"/>
</dbReference>
<evidence type="ECO:0000256" key="13">
    <source>
        <dbReference type="ARBA" id="ARBA00022833"/>
    </source>
</evidence>
<evidence type="ECO:0000256" key="15">
    <source>
        <dbReference type="ARBA" id="ARBA00023285"/>
    </source>
</evidence>
<dbReference type="FunFam" id="1.10.1240.10:FF:000001">
    <property type="entry name" value="Methionine synthase"/>
    <property type="match status" value="1"/>
</dbReference>
<dbReference type="GO" id="GO:0031419">
    <property type="term" value="F:cobalamin binding"/>
    <property type="evidence" value="ECO:0007669"/>
    <property type="project" value="UniProtKB-KW"/>
</dbReference>
<evidence type="ECO:0000256" key="6">
    <source>
        <dbReference type="ARBA" id="ARBA00022603"/>
    </source>
</evidence>
<dbReference type="InterPro" id="IPR036724">
    <property type="entry name" value="Cobalamin-bd_sf"/>
</dbReference>
<comment type="caution">
    <text evidence="21">The sequence shown here is derived from an EMBL/GenBank/DDBJ whole genome shotgun (WGS) entry which is preliminary data.</text>
</comment>
<dbReference type="Gene3D" id="3.40.50.280">
    <property type="entry name" value="Cobalamin-binding domain"/>
    <property type="match status" value="1"/>
</dbReference>
<dbReference type="SUPFAM" id="SSF51717">
    <property type="entry name" value="Dihydropteroate synthetase-like"/>
    <property type="match status" value="1"/>
</dbReference>
<dbReference type="Gene3D" id="1.10.1240.10">
    <property type="entry name" value="Methionine synthase domain"/>
    <property type="match status" value="1"/>
</dbReference>
<keyword evidence="7" id="KW-0028">Amino-acid biosynthesis</keyword>
<protein>
    <recommendedName>
        <fullName evidence="5">methionine synthase</fullName>
        <ecNumber evidence="5">2.1.1.13</ecNumber>
    </recommendedName>
    <alternativeName>
        <fullName evidence="16">5-methyltetrahydrofolate--homocysteine methyltransferase</fullName>
    </alternativeName>
</protein>
<dbReference type="SUPFAM" id="SSF82282">
    <property type="entry name" value="Homocysteine S-methyltransferase"/>
    <property type="match status" value="1"/>
</dbReference>
<keyword evidence="12" id="KW-0677">Repeat</keyword>
<dbReference type="Pfam" id="PF02574">
    <property type="entry name" value="S-methyl_trans"/>
    <property type="match status" value="1"/>
</dbReference>
<dbReference type="InterPro" id="IPR033706">
    <property type="entry name" value="Met_synthase_B12-bd"/>
</dbReference>
<dbReference type="FunFam" id="3.20.20.20:FF:000007">
    <property type="entry name" value="Methionine synthase"/>
    <property type="match status" value="1"/>
</dbReference>
<dbReference type="PROSITE" id="PS50970">
    <property type="entry name" value="HCY"/>
    <property type="match status" value="1"/>
</dbReference>
<keyword evidence="14" id="KW-0486">Methionine biosynthesis</keyword>
<dbReference type="Pfam" id="PF02310">
    <property type="entry name" value="B12-binding"/>
    <property type="match status" value="1"/>
</dbReference>
<reference evidence="21" key="1">
    <citation type="submission" date="2016-10" db="EMBL/GenBank/DDBJ databases">
        <title>Sequence of Gallionella enrichment culture.</title>
        <authorList>
            <person name="Poehlein A."/>
            <person name="Muehling M."/>
            <person name="Daniel R."/>
        </authorList>
    </citation>
    <scope>NUCLEOTIDE SEQUENCE</scope>
</reference>
<keyword evidence="6 21" id="KW-0489">Methyltransferase</keyword>
<evidence type="ECO:0000256" key="5">
    <source>
        <dbReference type="ARBA" id="ARBA00012032"/>
    </source>
</evidence>
<dbReference type="InterPro" id="IPR036594">
    <property type="entry name" value="Meth_synthase_dom"/>
</dbReference>
<keyword evidence="15" id="KW-0170">Cobalt</keyword>
<keyword evidence="11" id="KW-0479">Metal-binding</keyword>
<keyword evidence="9 21" id="KW-0808">Transferase</keyword>
<evidence type="ECO:0000256" key="11">
    <source>
        <dbReference type="ARBA" id="ARBA00022723"/>
    </source>
</evidence>
<dbReference type="UniPathway" id="UPA00051">
    <property type="reaction ID" value="UER00081"/>
</dbReference>
<accession>A0A1J5R2J5</accession>
<dbReference type="NCBIfam" id="TIGR02082">
    <property type="entry name" value="metH"/>
    <property type="match status" value="1"/>
</dbReference>
<evidence type="ECO:0000259" key="18">
    <source>
        <dbReference type="PROSITE" id="PS50972"/>
    </source>
</evidence>
<feature type="domain" description="B12-binding N-terminal" evidence="20">
    <location>
        <begin position="624"/>
        <end position="717"/>
    </location>
</feature>
<evidence type="ECO:0000256" key="4">
    <source>
        <dbReference type="ARBA" id="ARBA00010398"/>
    </source>
</evidence>
<evidence type="ECO:0000256" key="3">
    <source>
        <dbReference type="ARBA" id="ARBA00005178"/>
    </source>
</evidence>
<feature type="domain" description="Pterin-binding" evidence="18">
    <location>
        <begin position="340"/>
        <end position="595"/>
    </location>
</feature>
<dbReference type="Gene3D" id="3.20.20.330">
    <property type="entry name" value="Homocysteine-binding-like domain"/>
    <property type="match status" value="1"/>
</dbReference>
<comment type="cofactor">
    <cofactor evidence="1">
        <name>Zn(2+)</name>
        <dbReference type="ChEBI" id="CHEBI:29105"/>
    </cofactor>
</comment>
<comment type="pathway">
    <text evidence="3">Amino-acid biosynthesis; L-methionine biosynthesis via de novo pathway; L-methionine from L-homocysteine (MetH route): step 1/1.</text>
</comment>
<dbReference type="SUPFAM" id="SSF47644">
    <property type="entry name" value="Methionine synthase domain"/>
    <property type="match status" value="1"/>
</dbReference>
<comment type="cofactor">
    <cofactor evidence="2">
        <name>methylcob(III)alamin</name>
        <dbReference type="ChEBI" id="CHEBI:28115"/>
    </cofactor>
</comment>
<dbReference type="SMART" id="SM01018">
    <property type="entry name" value="B12-binding_2"/>
    <property type="match status" value="1"/>
</dbReference>
<organism evidence="21">
    <name type="scientific">mine drainage metagenome</name>
    <dbReference type="NCBI Taxonomy" id="410659"/>
    <lineage>
        <taxon>unclassified sequences</taxon>
        <taxon>metagenomes</taxon>
        <taxon>ecological metagenomes</taxon>
    </lineage>
</organism>
<evidence type="ECO:0000256" key="10">
    <source>
        <dbReference type="ARBA" id="ARBA00022691"/>
    </source>
</evidence>
<dbReference type="GO" id="GO:0050667">
    <property type="term" value="P:homocysteine metabolic process"/>
    <property type="evidence" value="ECO:0007669"/>
    <property type="project" value="TreeGrafter"/>
</dbReference>
<dbReference type="GO" id="GO:0008270">
    <property type="term" value="F:zinc ion binding"/>
    <property type="evidence" value="ECO:0007669"/>
    <property type="project" value="InterPro"/>
</dbReference>
<dbReference type="InterPro" id="IPR011822">
    <property type="entry name" value="MetH"/>
</dbReference>
<dbReference type="EMBL" id="MLJW01000301">
    <property type="protein sequence ID" value="OIQ90176.1"/>
    <property type="molecule type" value="Genomic_DNA"/>
</dbReference>
<dbReference type="InterPro" id="IPR036589">
    <property type="entry name" value="HCY_dom_sf"/>
</dbReference>
<dbReference type="GO" id="GO:0032259">
    <property type="term" value="P:methylation"/>
    <property type="evidence" value="ECO:0007669"/>
    <property type="project" value="UniProtKB-KW"/>
</dbReference>
<evidence type="ECO:0000256" key="9">
    <source>
        <dbReference type="ARBA" id="ARBA00022679"/>
    </source>
</evidence>
<dbReference type="Pfam" id="PF00809">
    <property type="entry name" value="Pterin_bind"/>
    <property type="match status" value="1"/>
</dbReference>
<dbReference type="PROSITE" id="PS51332">
    <property type="entry name" value="B12_BINDING"/>
    <property type="match status" value="1"/>
</dbReference>
<dbReference type="PIRSF" id="PIRSF000381">
    <property type="entry name" value="MetH"/>
    <property type="match status" value="1"/>
</dbReference>
<dbReference type="PROSITE" id="PS51337">
    <property type="entry name" value="B12_BINDING_NTER"/>
    <property type="match status" value="1"/>
</dbReference>
<gene>
    <name evidence="21" type="primary">metH_13</name>
    <name evidence="21" type="ORF">GALL_279170</name>
</gene>
<sequence>MNPSFIERLRSRVLLCDGGTGTLIQAETWDVEKDFAGLENCSEILVETRPDFVEKVHRTYFEAGADCVETNTFGANKVVFAEFDLVARTYELNRRAAEIARHVADEFSTPDWPRYVLGSIGPGTKLASLGHTTYDILEDSYAEQARGLIDGGIDCFLLETNQDLLTIKAAVNGCKIARLEKNRQDLPIFVQVTIETTGTMLVGSDIACAATSLDALDIEGLGLNCATGPAEMSEHVKYLGEKWRGMISVMPNAGLPMLVDGQTEYPLLPFELAEWQQRFVEEDGVNLIGGCCGTTPEHIRQLRAMLDARANRAPVARNPQWEPSVSSLYTSVPLRQENAVFAIGERSNANGSRKFRDLLNAEDWDALTAIGREQVREGSHALDVCTAYVGRPEVADMCEVVSRYRGQITVPLVVDSTELPVIEAALKLIGGKAIINSINFEDGEERAEKVLRMAKKYGAAVVALTIDEEGMAKSVDDKLRIAHRLYDFAVNRHGLPASDLLFDPLTFTICTGVEDDRNHGINTLDAIERIRRELPECQIMLGLSNISFGLNAASRHVLNSVFLAHAQKRGMTAAIIHVSKIMPLHKIDEAQRIVTENLIYNRWQDGRDPLLTFVDMFKDVKLVETVRKRPETIEEILKQRIIDGDKQGLNDDLARAMETYQPLDIINELLLDGMRVVGELFGSGEMQLPFVLQSAETMKAAVAYLEQFMQKIEGQEKGILVLATVRGDVHDIGKNLVDIILTNNGYKVINLGIKQPIGAIMEAARMHAADAVGMSGLLVKSTVIMKENLEEMKKEGITLPVLLGGAALTRKYVETDCSLVYTSPQHVHYAKDAFSGLKLMDQIMATKNTI</sequence>
<name>A0A1J5R2J5_9ZZZZ</name>
<evidence type="ECO:0000256" key="16">
    <source>
        <dbReference type="ARBA" id="ARBA00031040"/>
    </source>
</evidence>
<dbReference type="Pfam" id="PF02607">
    <property type="entry name" value="B12-binding_2"/>
    <property type="match status" value="1"/>
</dbReference>
<evidence type="ECO:0000313" key="21">
    <source>
        <dbReference type="EMBL" id="OIQ90176.1"/>
    </source>
</evidence>
<dbReference type="AlphaFoldDB" id="A0A1J5R2J5"/>
<feature type="domain" description="Hcy-binding" evidence="17">
    <location>
        <begin position="2"/>
        <end position="306"/>
    </location>
</feature>
<dbReference type="CDD" id="cd02069">
    <property type="entry name" value="methionine_synthase_B12_BD"/>
    <property type="match status" value="1"/>
</dbReference>
<dbReference type="InterPro" id="IPR011005">
    <property type="entry name" value="Dihydropteroate_synth-like_sf"/>
</dbReference>
<dbReference type="PROSITE" id="PS50972">
    <property type="entry name" value="PTERIN_BINDING"/>
    <property type="match status" value="1"/>
</dbReference>
<evidence type="ECO:0000256" key="2">
    <source>
        <dbReference type="ARBA" id="ARBA00001956"/>
    </source>
</evidence>
<evidence type="ECO:0000259" key="20">
    <source>
        <dbReference type="PROSITE" id="PS51337"/>
    </source>
</evidence>
<evidence type="ECO:0000259" key="19">
    <source>
        <dbReference type="PROSITE" id="PS51332"/>
    </source>
</evidence>
<dbReference type="SUPFAM" id="SSF52242">
    <property type="entry name" value="Cobalamin (vitamin B12)-binding domain"/>
    <property type="match status" value="1"/>
</dbReference>
<dbReference type="InterPro" id="IPR050554">
    <property type="entry name" value="Met_Synthase/Corrinoid"/>
</dbReference>
<evidence type="ECO:0000256" key="7">
    <source>
        <dbReference type="ARBA" id="ARBA00022605"/>
    </source>
</evidence>
<proteinExistence type="inferred from homology"/>
<comment type="similarity">
    <text evidence="4">Belongs to the vitamin-B12 dependent methionine synthase family.</text>
</comment>
<evidence type="ECO:0000256" key="8">
    <source>
        <dbReference type="ARBA" id="ARBA00022628"/>
    </source>
</evidence>
<keyword evidence="10" id="KW-0949">S-adenosyl-L-methionine</keyword>
<evidence type="ECO:0000256" key="1">
    <source>
        <dbReference type="ARBA" id="ARBA00001947"/>
    </source>
</evidence>
<dbReference type="Gene3D" id="3.20.20.20">
    <property type="entry name" value="Dihydropteroate synthase-like"/>
    <property type="match status" value="1"/>
</dbReference>
<evidence type="ECO:0000256" key="12">
    <source>
        <dbReference type="ARBA" id="ARBA00022737"/>
    </source>
</evidence>
<dbReference type="InterPro" id="IPR006158">
    <property type="entry name" value="Cobalamin-bd"/>
</dbReference>
<dbReference type="GO" id="GO:0005829">
    <property type="term" value="C:cytosol"/>
    <property type="evidence" value="ECO:0007669"/>
    <property type="project" value="TreeGrafter"/>
</dbReference>
<dbReference type="FunFam" id="3.20.20.330:FF:000001">
    <property type="entry name" value="Methionine synthase"/>
    <property type="match status" value="1"/>
</dbReference>
<dbReference type="InterPro" id="IPR000489">
    <property type="entry name" value="Pterin-binding_dom"/>
</dbReference>
<dbReference type="GO" id="GO:0008705">
    <property type="term" value="F:methionine synthase activity"/>
    <property type="evidence" value="ECO:0007669"/>
    <property type="project" value="UniProtKB-EC"/>
</dbReference>
<evidence type="ECO:0000259" key="17">
    <source>
        <dbReference type="PROSITE" id="PS50970"/>
    </source>
</evidence>
<dbReference type="InterPro" id="IPR003726">
    <property type="entry name" value="HCY_dom"/>
</dbReference>
<feature type="domain" description="B12-binding" evidence="19">
    <location>
        <begin position="717"/>
        <end position="850"/>
    </location>
</feature>
<dbReference type="InterPro" id="IPR003759">
    <property type="entry name" value="Cbl-bd_cap"/>
</dbReference>
<dbReference type="PANTHER" id="PTHR45833:SF1">
    <property type="entry name" value="METHIONINE SYNTHASE"/>
    <property type="match status" value="1"/>
</dbReference>
<dbReference type="PANTHER" id="PTHR45833">
    <property type="entry name" value="METHIONINE SYNTHASE"/>
    <property type="match status" value="1"/>
</dbReference>